<keyword evidence="1" id="KW-0479">Metal-binding</keyword>
<dbReference type="SMART" id="SM00355">
    <property type="entry name" value="ZnF_C2H2"/>
    <property type="match status" value="2"/>
</dbReference>
<dbReference type="PROSITE" id="PS00028">
    <property type="entry name" value="ZINC_FINGER_C2H2_1"/>
    <property type="match status" value="1"/>
</dbReference>
<dbReference type="Proteomes" id="UP000235786">
    <property type="component" value="Unassembled WGS sequence"/>
</dbReference>
<feature type="region of interest" description="Disordered" evidence="2">
    <location>
        <begin position="126"/>
        <end position="158"/>
    </location>
</feature>
<organism evidence="4 5">
    <name type="scientific">Hyaloscypha variabilis (strain UAMH 11265 / GT02V1 / F)</name>
    <name type="common">Meliniomyces variabilis</name>
    <dbReference type="NCBI Taxonomy" id="1149755"/>
    <lineage>
        <taxon>Eukaryota</taxon>
        <taxon>Fungi</taxon>
        <taxon>Dikarya</taxon>
        <taxon>Ascomycota</taxon>
        <taxon>Pezizomycotina</taxon>
        <taxon>Leotiomycetes</taxon>
        <taxon>Helotiales</taxon>
        <taxon>Hyaloscyphaceae</taxon>
        <taxon>Hyaloscypha</taxon>
        <taxon>Hyaloscypha variabilis</taxon>
    </lineage>
</organism>
<evidence type="ECO:0000256" key="1">
    <source>
        <dbReference type="PROSITE-ProRule" id="PRU00042"/>
    </source>
</evidence>
<reference evidence="4 5" key="1">
    <citation type="submission" date="2016-04" db="EMBL/GenBank/DDBJ databases">
        <title>A degradative enzymes factory behind the ericoid mycorrhizal symbiosis.</title>
        <authorList>
            <consortium name="DOE Joint Genome Institute"/>
            <person name="Martino E."/>
            <person name="Morin E."/>
            <person name="Grelet G."/>
            <person name="Kuo A."/>
            <person name="Kohler A."/>
            <person name="Daghino S."/>
            <person name="Barry K."/>
            <person name="Choi C."/>
            <person name="Cichocki N."/>
            <person name="Clum A."/>
            <person name="Copeland A."/>
            <person name="Hainaut M."/>
            <person name="Haridas S."/>
            <person name="Labutti K."/>
            <person name="Lindquist E."/>
            <person name="Lipzen A."/>
            <person name="Khouja H.-R."/>
            <person name="Murat C."/>
            <person name="Ohm R."/>
            <person name="Olson A."/>
            <person name="Spatafora J."/>
            <person name="Veneault-Fourrey C."/>
            <person name="Henrissat B."/>
            <person name="Grigoriev I."/>
            <person name="Martin F."/>
            <person name="Perotto S."/>
        </authorList>
    </citation>
    <scope>NUCLEOTIDE SEQUENCE [LARGE SCALE GENOMIC DNA]</scope>
    <source>
        <strain evidence="4 5">F</strain>
    </source>
</reference>
<protein>
    <recommendedName>
        <fullName evidence="3">C2H2-type domain-containing protein</fullName>
    </recommendedName>
</protein>
<keyword evidence="1" id="KW-0862">Zinc</keyword>
<sequence length="252" mass="28503">MSSSHQSKKSSHSSSSKSKVECEVQGCNKTFGRKTELKRHMQEQHTPRKTCPVTKCNHRVKRTKLLVGHLEKKHGMRYEEALRQAQAVEASYTDYDYADEDYSQGKQQISERLSPLASHLTNLRPDVSQAASPEPSMTDYQTPYQPPIQPQPSYSQPAYVTDTTATTQPAYHQDPYYQQPPTPWQGQELPYGTSAGFQHSSADSTSGPAPPDPWQYDSKSERELDSDEEMGMEDSPLAKLHDCREIPRRQGL</sequence>
<feature type="compositionally biased region" description="Basic and acidic residues" evidence="2">
    <location>
        <begin position="239"/>
        <end position="252"/>
    </location>
</feature>
<proteinExistence type="predicted"/>
<dbReference type="AlphaFoldDB" id="A0A2J6RQM2"/>
<feature type="compositionally biased region" description="Basic residues" evidence="2">
    <location>
        <begin position="1"/>
        <end position="11"/>
    </location>
</feature>
<feature type="compositionally biased region" description="Polar residues" evidence="2">
    <location>
        <begin position="195"/>
        <end position="207"/>
    </location>
</feature>
<evidence type="ECO:0000313" key="4">
    <source>
        <dbReference type="EMBL" id="PMD40815.1"/>
    </source>
</evidence>
<evidence type="ECO:0000313" key="5">
    <source>
        <dbReference type="Proteomes" id="UP000235786"/>
    </source>
</evidence>
<dbReference type="InterPro" id="IPR013087">
    <property type="entry name" value="Znf_C2H2_type"/>
</dbReference>
<accession>A0A2J6RQM2</accession>
<keyword evidence="5" id="KW-1185">Reference proteome</keyword>
<dbReference type="OrthoDB" id="3560404at2759"/>
<name>A0A2J6RQM2_HYAVF</name>
<feature type="region of interest" description="Disordered" evidence="2">
    <location>
        <begin position="1"/>
        <end position="23"/>
    </location>
</feature>
<feature type="region of interest" description="Disordered" evidence="2">
    <location>
        <begin position="171"/>
        <end position="252"/>
    </location>
</feature>
<feature type="domain" description="C2H2-type" evidence="3">
    <location>
        <begin position="20"/>
        <end position="50"/>
    </location>
</feature>
<dbReference type="EMBL" id="KZ613945">
    <property type="protein sequence ID" value="PMD40815.1"/>
    <property type="molecule type" value="Genomic_DNA"/>
</dbReference>
<dbReference type="Gene3D" id="3.30.160.60">
    <property type="entry name" value="Classic Zinc Finger"/>
    <property type="match status" value="1"/>
</dbReference>
<keyword evidence="1" id="KW-0863">Zinc-finger</keyword>
<evidence type="ECO:0000259" key="3">
    <source>
        <dbReference type="PROSITE" id="PS50157"/>
    </source>
</evidence>
<evidence type="ECO:0000256" key="2">
    <source>
        <dbReference type="SAM" id="MobiDB-lite"/>
    </source>
</evidence>
<dbReference type="PROSITE" id="PS50157">
    <property type="entry name" value="ZINC_FINGER_C2H2_2"/>
    <property type="match status" value="1"/>
</dbReference>
<gene>
    <name evidence="4" type="ORF">L207DRAFT_566191</name>
</gene>
<dbReference type="GO" id="GO:0008270">
    <property type="term" value="F:zinc ion binding"/>
    <property type="evidence" value="ECO:0007669"/>
    <property type="project" value="UniProtKB-KW"/>
</dbReference>